<dbReference type="GeneID" id="95987645"/>
<evidence type="ECO:0000313" key="4">
    <source>
        <dbReference type="Proteomes" id="UP001565368"/>
    </source>
</evidence>
<name>A0ABR3PXN0_9TREE</name>
<feature type="compositionally biased region" description="Low complexity" evidence="1">
    <location>
        <begin position="247"/>
        <end position="258"/>
    </location>
</feature>
<dbReference type="RefSeq" id="XP_069207130.1">
    <property type="nucleotide sequence ID" value="XM_069355059.1"/>
</dbReference>
<organism evidence="3 4">
    <name type="scientific">Vanrija albida</name>
    <dbReference type="NCBI Taxonomy" id="181172"/>
    <lineage>
        <taxon>Eukaryota</taxon>
        <taxon>Fungi</taxon>
        <taxon>Dikarya</taxon>
        <taxon>Basidiomycota</taxon>
        <taxon>Agaricomycotina</taxon>
        <taxon>Tremellomycetes</taxon>
        <taxon>Trichosporonales</taxon>
        <taxon>Trichosporonaceae</taxon>
        <taxon>Vanrija</taxon>
    </lineage>
</organism>
<feature type="compositionally biased region" description="Low complexity" evidence="1">
    <location>
        <begin position="286"/>
        <end position="295"/>
    </location>
</feature>
<keyword evidence="4" id="KW-1185">Reference proteome</keyword>
<evidence type="ECO:0000313" key="3">
    <source>
        <dbReference type="EMBL" id="KAL1407186.1"/>
    </source>
</evidence>
<feature type="compositionally biased region" description="Gly residues" evidence="1">
    <location>
        <begin position="237"/>
        <end position="246"/>
    </location>
</feature>
<proteinExistence type="predicted"/>
<comment type="caution">
    <text evidence="3">The sequence shown here is derived from an EMBL/GenBank/DDBJ whole genome shotgun (WGS) entry which is preliminary data.</text>
</comment>
<evidence type="ECO:0000256" key="1">
    <source>
        <dbReference type="SAM" id="MobiDB-lite"/>
    </source>
</evidence>
<feature type="region of interest" description="Disordered" evidence="1">
    <location>
        <begin position="190"/>
        <end position="295"/>
    </location>
</feature>
<dbReference type="EMBL" id="JBBXJM010000005">
    <property type="protein sequence ID" value="KAL1407186.1"/>
    <property type="molecule type" value="Genomic_DNA"/>
</dbReference>
<protein>
    <submittedName>
        <fullName evidence="3">Uncharacterized protein</fullName>
    </submittedName>
</protein>
<feature type="chain" id="PRO_5046972260" evidence="2">
    <location>
        <begin position="27"/>
        <end position="459"/>
    </location>
</feature>
<feature type="compositionally biased region" description="Polar residues" evidence="1">
    <location>
        <begin position="259"/>
        <end position="285"/>
    </location>
</feature>
<feature type="signal peptide" evidence="2">
    <location>
        <begin position="1"/>
        <end position="26"/>
    </location>
</feature>
<evidence type="ECO:0000256" key="2">
    <source>
        <dbReference type="SAM" id="SignalP"/>
    </source>
</evidence>
<dbReference type="Proteomes" id="UP001565368">
    <property type="component" value="Unassembled WGS sequence"/>
</dbReference>
<keyword evidence="2" id="KW-0732">Signal</keyword>
<accession>A0ABR3PXN0</accession>
<gene>
    <name evidence="3" type="ORF">Q8F55_006602</name>
</gene>
<sequence length="459" mass="47848">MAALARAAAALMLAALALLIAAPAHALDLANNRNLTTFLFPLPGEYWVFGAENSVVWLSVDIPTDLYLTNPFVEAFVSPVLLSSNSPPQWMSIEIPKNNSIVSRAPPASGYTLFLTAAGVGVETRQSSSVVVETRSRASAPAAAVGPQRRCASPSINLHQLATRPAFSCDSWRVNIALSLSLTLSHHNAPTTTLVTPRPAARRGAELDLVRWQRRQRRQLERRRQGNSDAPAPTNNGNGGGNGSGNGNSTNAPSPSGNITLSPNATVSLNGTAFPSPTNGTSGNHTSAPSSTSSAISTINTTLPVPGKTSNGVAITWPGASDYWVQSGRSVVLWNWDTGAGAPDPATPVTFLLVNRDLAISRNSFGIYTLPGGNGSMSAGVPNSAQAAAGWMVMMVDEKDLSHVYATSQYFEIKFRGFAEKLPPPYDAKPKSDGAPRFSGAAAVVGAAVALLAAVAAVA</sequence>
<reference evidence="3 4" key="1">
    <citation type="submission" date="2023-08" db="EMBL/GenBank/DDBJ databases">
        <title>Annotated Genome Sequence of Vanrija albida AlHP1.</title>
        <authorList>
            <person name="Herzog R."/>
        </authorList>
    </citation>
    <scope>NUCLEOTIDE SEQUENCE [LARGE SCALE GENOMIC DNA]</scope>
    <source>
        <strain evidence="3 4">AlHP1</strain>
    </source>
</reference>